<proteinExistence type="predicted"/>
<dbReference type="Proteomes" id="UP000640052">
    <property type="component" value="Unassembled WGS sequence"/>
</dbReference>
<comment type="caution">
    <text evidence="1">The sequence shown here is derived from an EMBL/GenBank/DDBJ whole genome shotgun (WGS) entry which is preliminary data.</text>
</comment>
<keyword evidence="2" id="KW-1185">Reference proteome</keyword>
<dbReference type="Gene3D" id="3.60.40.10">
    <property type="entry name" value="PPM-type phosphatase domain"/>
    <property type="match status" value="1"/>
</dbReference>
<dbReference type="EMBL" id="BOOA01000035">
    <property type="protein sequence ID" value="GIH26095.1"/>
    <property type="molecule type" value="Genomic_DNA"/>
</dbReference>
<organism evidence="1 2">
    <name type="scientific">Acrocarpospora phusangensis</name>
    <dbReference type="NCBI Taxonomy" id="1070424"/>
    <lineage>
        <taxon>Bacteria</taxon>
        <taxon>Bacillati</taxon>
        <taxon>Actinomycetota</taxon>
        <taxon>Actinomycetes</taxon>
        <taxon>Streptosporangiales</taxon>
        <taxon>Streptosporangiaceae</taxon>
        <taxon>Acrocarpospora</taxon>
    </lineage>
</organism>
<sequence length="231" mass="24512">MIRFATATRQGTEANNADAAAVHRMPETEIVSAAIVDGIGHDEGTPEWAHVAAEVAARVGARRTATVGLLTAATLNNASPGRSIRPDGVAVLAVAEPGRPTAIAWTGDAGAYGWNGEELQLLTTPQTIGEYLRYNGGEHIELLAQQHDNWIRTTLGRSTPATVHPAETGDELVILFSDGIERAPQELLIRLIREHEGDPQALADAIVAAVETDERGYRDDATVVIFQVAGG</sequence>
<dbReference type="InterPro" id="IPR036457">
    <property type="entry name" value="PPM-type-like_dom_sf"/>
</dbReference>
<evidence type="ECO:0008006" key="3">
    <source>
        <dbReference type="Google" id="ProtNLM"/>
    </source>
</evidence>
<protein>
    <recommendedName>
        <fullName evidence="3">PPM-type phosphatase domain-containing protein</fullName>
    </recommendedName>
</protein>
<evidence type="ECO:0000313" key="1">
    <source>
        <dbReference type="EMBL" id="GIH26095.1"/>
    </source>
</evidence>
<accession>A0A919QGL3</accession>
<evidence type="ECO:0000313" key="2">
    <source>
        <dbReference type="Proteomes" id="UP000640052"/>
    </source>
</evidence>
<name>A0A919QGL3_9ACTN</name>
<dbReference type="SUPFAM" id="SSF81606">
    <property type="entry name" value="PP2C-like"/>
    <property type="match status" value="1"/>
</dbReference>
<reference evidence="1" key="1">
    <citation type="submission" date="2021-01" db="EMBL/GenBank/DDBJ databases">
        <title>Whole genome shotgun sequence of Acrocarpospora phusangensis NBRC 108782.</title>
        <authorList>
            <person name="Komaki H."/>
            <person name="Tamura T."/>
        </authorList>
    </citation>
    <scope>NUCLEOTIDE SEQUENCE</scope>
    <source>
        <strain evidence="1">NBRC 108782</strain>
    </source>
</reference>
<dbReference type="RefSeq" id="WP_204042785.1">
    <property type="nucleotide sequence ID" value="NZ_BOOA01000035.1"/>
</dbReference>
<dbReference type="AlphaFoldDB" id="A0A919QGL3"/>
<gene>
    <name evidence="1" type="ORF">Aph01nite_44050</name>
</gene>